<dbReference type="RefSeq" id="WP_187466962.1">
    <property type="nucleotide sequence ID" value="NZ_JACSIT010000106.1"/>
</dbReference>
<gene>
    <name evidence="1" type="ORF">H9S92_12000</name>
</gene>
<sequence>MIRQTDCHQPPTAPDQPLIALAFDRKGQLLAKGEIDEGVAHFKLKPAELRSSRVFVLPEPDDGLPLESLSLEQIADLTTFEPRLNLTDDGGVRLGIIPESLTEIWLWKRCCVRGRITNRASVEGSLETYPVCNATVHICEVDRIRFWIERIPEDLLDRLRYGLIERIPVPQPPVPDPRFNRVLLNPQPLPPVALNRPVGAAGLELQSGSGLSLGLDEVAFNPQPDPPRDWANSLDLGRLQSLQVQLPSLRSADFRQLLVDEFQLFRPYFCYFPYLWPYLYRCDEVAVVQTDNNGRYEACFWYQESAPDVYIWIEYPFATGIETVYRPHLACYTRWDYACGSDFNVQLHNNRIPPVCGVGLVGTSVAIRAIGHSVSPLAIEQTFNRTIPVPGNANFRTVGLTNYATGGLGSYSPLLTGQHLRPYLGTFPLIAQFGSALPAAGIHYFQVRYRQVHSPTLVGPGTPSAAWKTLHSGGLSRTHVRPDGLDFKYGSYSLGPLTVGGEEVYRIPPFDPQDPGVDGVPPSTEPLARWTQYDRVAIGQVNANALDGDGLYEFQIRFLNESGNPAAVGPEFFRVPDPTDASETMAAPEDYILTDGGASSFRFKLRIDTSAPDMAIEGVSLDGDPDAMTDCGFVEYANLSQQVGLTFTAAHPQDFALFQFDLERGRRLATTNHFALGDAQGMVSGSKTPYTLGPDGKYRANFSVNDLLAGCGGKAAFSEVLTVRGLHTDGHQAGNFFARSISNSFALAPE</sequence>
<name>A0A923PNF9_9BACT</name>
<evidence type="ECO:0000313" key="1">
    <source>
        <dbReference type="EMBL" id="MBC6994891.1"/>
    </source>
</evidence>
<dbReference type="EMBL" id="JACSIT010000106">
    <property type="protein sequence ID" value="MBC6994891.1"/>
    <property type="molecule type" value="Genomic_DNA"/>
</dbReference>
<reference evidence="1" key="1">
    <citation type="submission" date="2020-08" db="EMBL/GenBank/DDBJ databases">
        <title>Lewinella bacteria from marine environments.</title>
        <authorList>
            <person name="Zhong Y."/>
        </authorList>
    </citation>
    <scope>NUCLEOTIDE SEQUENCE</scope>
    <source>
        <strain evidence="1">KCTC 42187</strain>
    </source>
</reference>
<dbReference type="Proteomes" id="UP000650081">
    <property type="component" value="Unassembled WGS sequence"/>
</dbReference>
<comment type="caution">
    <text evidence="1">The sequence shown here is derived from an EMBL/GenBank/DDBJ whole genome shotgun (WGS) entry which is preliminary data.</text>
</comment>
<organism evidence="1 2">
    <name type="scientific">Neolewinella lacunae</name>
    <dbReference type="NCBI Taxonomy" id="1517758"/>
    <lineage>
        <taxon>Bacteria</taxon>
        <taxon>Pseudomonadati</taxon>
        <taxon>Bacteroidota</taxon>
        <taxon>Saprospiria</taxon>
        <taxon>Saprospirales</taxon>
        <taxon>Lewinellaceae</taxon>
        <taxon>Neolewinella</taxon>
    </lineage>
</organism>
<dbReference type="AlphaFoldDB" id="A0A923PNF9"/>
<keyword evidence="2" id="KW-1185">Reference proteome</keyword>
<proteinExistence type="predicted"/>
<accession>A0A923PNF9</accession>
<evidence type="ECO:0000313" key="2">
    <source>
        <dbReference type="Proteomes" id="UP000650081"/>
    </source>
</evidence>
<protein>
    <submittedName>
        <fullName evidence="1">Uncharacterized protein</fullName>
    </submittedName>
</protein>